<reference evidence="2 3" key="1">
    <citation type="journal article" date="2016" name="Nat. Commun.">
        <title>Thousands of microbial genomes shed light on interconnected biogeochemical processes in an aquifer system.</title>
        <authorList>
            <person name="Anantharaman K."/>
            <person name="Brown C.T."/>
            <person name="Hug L.A."/>
            <person name="Sharon I."/>
            <person name="Castelle C.J."/>
            <person name="Probst A.J."/>
            <person name="Thomas B.C."/>
            <person name="Singh A."/>
            <person name="Wilkins M.J."/>
            <person name="Karaoz U."/>
            <person name="Brodie E.L."/>
            <person name="Williams K.H."/>
            <person name="Hubbard S.S."/>
            <person name="Banfield J.F."/>
        </authorList>
    </citation>
    <scope>NUCLEOTIDE SEQUENCE [LARGE SCALE GENOMIC DNA]</scope>
</reference>
<dbReference type="EMBL" id="MGBR01000001">
    <property type="protein sequence ID" value="OGK74278.1"/>
    <property type="molecule type" value="Genomic_DNA"/>
</dbReference>
<keyword evidence="1" id="KW-1133">Transmembrane helix</keyword>
<proteinExistence type="predicted"/>
<dbReference type="Pfam" id="PF18895">
    <property type="entry name" value="T4SS_pilin"/>
    <property type="match status" value="1"/>
</dbReference>
<keyword evidence="1" id="KW-0812">Transmembrane</keyword>
<dbReference type="InterPro" id="IPR043993">
    <property type="entry name" value="T4SS_pilin"/>
</dbReference>
<dbReference type="Proteomes" id="UP000177050">
    <property type="component" value="Unassembled WGS sequence"/>
</dbReference>
<keyword evidence="1" id="KW-0472">Membrane</keyword>
<feature type="transmembrane region" description="Helical" evidence="1">
    <location>
        <begin position="32"/>
        <end position="57"/>
    </location>
</feature>
<sequence>MNNDVRQIFGTVNAPPGSSFVGNDPVQGVGNLITFFIQISLFVGGIATLIYLLWGAFDWIMSEGQKEKLQKAQSKMMNAVIGLLMIVVAFTIFSFVMGTVLGGKFGIGKDFKITLPQITPAP</sequence>
<protein>
    <submittedName>
        <fullName evidence="2">Uncharacterized protein</fullName>
    </submittedName>
</protein>
<evidence type="ECO:0000313" key="2">
    <source>
        <dbReference type="EMBL" id="OGK74278.1"/>
    </source>
</evidence>
<feature type="transmembrane region" description="Helical" evidence="1">
    <location>
        <begin position="78"/>
        <end position="101"/>
    </location>
</feature>
<organism evidence="2 3">
    <name type="scientific">Candidatus Roizmanbacteria bacterium RIFOXYD1_FULL_38_12</name>
    <dbReference type="NCBI Taxonomy" id="1802093"/>
    <lineage>
        <taxon>Bacteria</taxon>
        <taxon>Candidatus Roizmaniibacteriota</taxon>
    </lineage>
</organism>
<gene>
    <name evidence="2" type="ORF">A3K52_05965</name>
</gene>
<accession>A0A1F7L2C8</accession>
<evidence type="ECO:0000256" key="1">
    <source>
        <dbReference type="SAM" id="Phobius"/>
    </source>
</evidence>
<name>A0A1F7L2C8_9BACT</name>
<evidence type="ECO:0000313" key="3">
    <source>
        <dbReference type="Proteomes" id="UP000177050"/>
    </source>
</evidence>
<dbReference type="AlphaFoldDB" id="A0A1F7L2C8"/>
<comment type="caution">
    <text evidence="2">The sequence shown here is derived from an EMBL/GenBank/DDBJ whole genome shotgun (WGS) entry which is preliminary data.</text>
</comment>